<organism evidence="10 11">
    <name type="scientific">Rhodocytophaga rosea</name>
    <dbReference type="NCBI Taxonomy" id="2704465"/>
    <lineage>
        <taxon>Bacteria</taxon>
        <taxon>Pseudomonadati</taxon>
        <taxon>Bacteroidota</taxon>
        <taxon>Cytophagia</taxon>
        <taxon>Cytophagales</taxon>
        <taxon>Rhodocytophagaceae</taxon>
        <taxon>Rhodocytophaga</taxon>
    </lineage>
</organism>
<keyword evidence="2" id="KW-1003">Cell membrane</keyword>
<keyword evidence="4 7" id="KW-1133">Transmembrane helix</keyword>
<gene>
    <name evidence="10" type="ORF">GXP67_10465</name>
</gene>
<evidence type="ECO:0000259" key="8">
    <source>
        <dbReference type="Pfam" id="PF02687"/>
    </source>
</evidence>
<feature type="domain" description="ABC3 transporter permease C-terminal" evidence="8">
    <location>
        <begin position="292"/>
        <end position="398"/>
    </location>
</feature>
<evidence type="ECO:0000256" key="6">
    <source>
        <dbReference type="ARBA" id="ARBA00038076"/>
    </source>
</evidence>
<dbReference type="GO" id="GO:0022857">
    <property type="term" value="F:transmembrane transporter activity"/>
    <property type="evidence" value="ECO:0007669"/>
    <property type="project" value="TreeGrafter"/>
</dbReference>
<proteinExistence type="inferred from homology"/>
<feature type="transmembrane region" description="Helical" evidence="7">
    <location>
        <begin position="380"/>
        <end position="404"/>
    </location>
</feature>
<protein>
    <submittedName>
        <fullName evidence="10">ABC transporter permease</fullName>
    </submittedName>
</protein>
<name>A0A6C0GGJ8_9BACT</name>
<evidence type="ECO:0000259" key="9">
    <source>
        <dbReference type="Pfam" id="PF12704"/>
    </source>
</evidence>
<dbReference type="InterPro" id="IPR025857">
    <property type="entry name" value="MacB_PCD"/>
</dbReference>
<dbReference type="InterPro" id="IPR003838">
    <property type="entry name" value="ABC3_permease_C"/>
</dbReference>
<dbReference type="Proteomes" id="UP000480178">
    <property type="component" value="Chromosome"/>
</dbReference>
<feature type="domain" description="ABC3 transporter permease C-terminal" evidence="8">
    <location>
        <begin position="691"/>
        <end position="804"/>
    </location>
</feature>
<dbReference type="InterPro" id="IPR050250">
    <property type="entry name" value="Macrolide_Exporter_MacB"/>
</dbReference>
<comment type="similarity">
    <text evidence="6">Belongs to the ABC-4 integral membrane protein family.</text>
</comment>
<keyword evidence="11" id="KW-1185">Reference proteome</keyword>
<evidence type="ECO:0000256" key="1">
    <source>
        <dbReference type="ARBA" id="ARBA00004651"/>
    </source>
</evidence>
<feature type="transmembrane region" description="Helical" evidence="7">
    <location>
        <begin position="342"/>
        <end position="360"/>
    </location>
</feature>
<dbReference type="EMBL" id="CP048222">
    <property type="protein sequence ID" value="QHT67039.1"/>
    <property type="molecule type" value="Genomic_DNA"/>
</dbReference>
<keyword evidence="3 7" id="KW-0812">Transmembrane</keyword>
<dbReference type="Pfam" id="PF02687">
    <property type="entry name" value="FtsX"/>
    <property type="match status" value="2"/>
</dbReference>
<evidence type="ECO:0000256" key="3">
    <source>
        <dbReference type="ARBA" id="ARBA00022692"/>
    </source>
</evidence>
<evidence type="ECO:0000313" key="11">
    <source>
        <dbReference type="Proteomes" id="UP000480178"/>
    </source>
</evidence>
<feature type="domain" description="MacB-like periplasmic core" evidence="9">
    <location>
        <begin position="20"/>
        <end position="245"/>
    </location>
</feature>
<evidence type="ECO:0000256" key="7">
    <source>
        <dbReference type="SAM" id="Phobius"/>
    </source>
</evidence>
<dbReference type="AlphaFoldDB" id="A0A6C0GGJ8"/>
<evidence type="ECO:0000256" key="5">
    <source>
        <dbReference type="ARBA" id="ARBA00023136"/>
    </source>
</evidence>
<feature type="transmembrane region" description="Helical" evidence="7">
    <location>
        <begin position="688"/>
        <end position="712"/>
    </location>
</feature>
<accession>A0A6C0GGJ8</accession>
<feature type="domain" description="MacB-like periplasmic core" evidence="9">
    <location>
        <begin position="438"/>
        <end position="649"/>
    </location>
</feature>
<dbReference type="KEGG" id="rhoz:GXP67_10465"/>
<evidence type="ECO:0000313" key="10">
    <source>
        <dbReference type="EMBL" id="QHT67039.1"/>
    </source>
</evidence>
<dbReference type="Pfam" id="PF12704">
    <property type="entry name" value="MacB_PCD"/>
    <property type="match status" value="2"/>
</dbReference>
<sequence length="811" mass="91415">MIHNYLIIAWRNIRKNKVFSFINMMGLAIGMAACLLILEYIIFETSYDQFHSKGGQIYRVITQPEESETYVATANAPLGPSLKAEFPEVANYTRFLYTGGVVTITQHQTGKLASYHEDKLAYVDSTFLDMFSYSLAANTGTGVLQQPNMAVLSQAFAKKYFGSVQATGKVITLYDQFGKHECTVTGVLSNIPQNSHLQFDALFSMATLSKTDQFWAKLDNWNWTSFYTYVQLANNAIPQQMANKFPALIQKYGGSEKSKLALQRMPGIHLYSDLQAEASTNGNIKLVYFLTTIAFFILLIAWINYINLSTARAIDRAKEVGIRKVSGSTQWQLIIQFMYEALFLNIIAIILSLTIVQLSQPLFNELTGKPLTILLLRTHFVWAAILLIFMAGAGVSGLYPAFILSSFRPAVVLKGRLTGSFKGAFLRKSLVTFQFAASVALIIGTFTVYSQLDYMRNKDLGMNISHLLVIKAPVIQGEELKFVENVEVYKNDMKQYPAVQAITASQTIPGIGYNWYSSGFRRQSDPENPANKYNVFYINNDFLETYQIQLLAGRNFSPARNTDGADKEVIINQTALKQLGFASNQDAINQYLYNGENKEGRIVGVVQDYHHESLKTNLEAIIIFPSNWANYFTLRINSSDTPAQTLAEVISKAKQKYDVLFPGNPFEYFFLDEFFNQKYQTDQQFGKVFSLFAALAILVACLGLFGLASFTISQRTKEIGIRKVLGASVSSILILLSKDFVRLVLLANVIAWPLAYMGMHWWLQNYPFRIGLSWWLFIIPALFILCIALLTISLQTIRTARSNPIQSLRYE</sequence>
<evidence type="ECO:0000256" key="4">
    <source>
        <dbReference type="ARBA" id="ARBA00022989"/>
    </source>
</evidence>
<dbReference type="PANTHER" id="PTHR30572">
    <property type="entry name" value="MEMBRANE COMPONENT OF TRANSPORTER-RELATED"/>
    <property type="match status" value="1"/>
</dbReference>
<feature type="transmembrane region" description="Helical" evidence="7">
    <location>
        <begin position="724"/>
        <end position="752"/>
    </location>
</feature>
<feature type="transmembrane region" description="Helical" evidence="7">
    <location>
        <begin position="772"/>
        <end position="792"/>
    </location>
</feature>
<evidence type="ECO:0000256" key="2">
    <source>
        <dbReference type="ARBA" id="ARBA00022475"/>
    </source>
</evidence>
<reference evidence="10 11" key="1">
    <citation type="submission" date="2020-01" db="EMBL/GenBank/DDBJ databases">
        <authorList>
            <person name="Kim M.K."/>
        </authorList>
    </citation>
    <scope>NUCLEOTIDE SEQUENCE [LARGE SCALE GENOMIC DNA]</scope>
    <source>
        <strain evidence="10 11">172606-1</strain>
    </source>
</reference>
<feature type="transmembrane region" description="Helical" evidence="7">
    <location>
        <begin position="286"/>
        <end position="308"/>
    </location>
</feature>
<feature type="transmembrane region" description="Helical" evidence="7">
    <location>
        <begin position="21"/>
        <end position="43"/>
    </location>
</feature>
<keyword evidence="5 7" id="KW-0472">Membrane</keyword>
<dbReference type="RefSeq" id="WP_162443083.1">
    <property type="nucleotide sequence ID" value="NZ_CP048222.1"/>
</dbReference>
<dbReference type="PANTHER" id="PTHR30572:SF4">
    <property type="entry name" value="ABC TRANSPORTER PERMEASE YTRF"/>
    <property type="match status" value="1"/>
</dbReference>
<dbReference type="GO" id="GO:0005886">
    <property type="term" value="C:plasma membrane"/>
    <property type="evidence" value="ECO:0007669"/>
    <property type="project" value="UniProtKB-SubCell"/>
</dbReference>
<comment type="subcellular location">
    <subcellularLocation>
        <location evidence="1">Cell membrane</location>
        <topology evidence="1">Multi-pass membrane protein</topology>
    </subcellularLocation>
</comment>
<feature type="transmembrane region" description="Helical" evidence="7">
    <location>
        <begin position="425"/>
        <end position="449"/>
    </location>
</feature>